<sequence>MNDIGSAPEQDPTVSVSVSFHASVIDSVRDRVGKRGVSPYVEAAVRRQIERDNLQALIEANEEIHGPLTPEEIRAAREEIHGAASRDEVA</sequence>
<dbReference type="EMBL" id="JBHEZX010000001">
    <property type="protein sequence ID" value="MFC1407845.1"/>
    <property type="molecule type" value="Genomic_DNA"/>
</dbReference>
<evidence type="ECO:0000313" key="1">
    <source>
        <dbReference type="EMBL" id="MFC1407845.1"/>
    </source>
</evidence>
<protein>
    <recommendedName>
        <fullName evidence="3">CopG family transcriptional regulator</fullName>
    </recommendedName>
</protein>
<name>A0ABV6V299_9ACTN</name>
<evidence type="ECO:0008006" key="3">
    <source>
        <dbReference type="Google" id="ProtNLM"/>
    </source>
</evidence>
<accession>A0ABV6V299</accession>
<dbReference type="RefSeq" id="WP_380501130.1">
    <property type="nucleotide sequence ID" value="NZ_JBHEZX010000001.1"/>
</dbReference>
<proteinExistence type="predicted"/>
<gene>
    <name evidence="1" type="ORF">ACEZDG_00965</name>
</gene>
<evidence type="ECO:0000313" key="2">
    <source>
        <dbReference type="Proteomes" id="UP001592582"/>
    </source>
</evidence>
<keyword evidence="2" id="KW-1185">Reference proteome</keyword>
<comment type="caution">
    <text evidence="1">The sequence shown here is derived from an EMBL/GenBank/DDBJ whole genome shotgun (WGS) entry which is preliminary data.</text>
</comment>
<dbReference type="Proteomes" id="UP001592582">
    <property type="component" value="Unassembled WGS sequence"/>
</dbReference>
<organism evidence="1 2">
    <name type="scientific">Streptacidiphilus alkalitolerans</name>
    <dbReference type="NCBI Taxonomy" id="3342712"/>
    <lineage>
        <taxon>Bacteria</taxon>
        <taxon>Bacillati</taxon>
        <taxon>Actinomycetota</taxon>
        <taxon>Actinomycetes</taxon>
        <taxon>Kitasatosporales</taxon>
        <taxon>Streptomycetaceae</taxon>
        <taxon>Streptacidiphilus</taxon>
    </lineage>
</organism>
<reference evidence="1 2" key="1">
    <citation type="submission" date="2024-09" db="EMBL/GenBank/DDBJ databases">
        <authorList>
            <person name="Lee S.D."/>
        </authorList>
    </citation>
    <scope>NUCLEOTIDE SEQUENCE [LARGE SCALE GENOMIC DNA]</scope>
    <source>
        <strain evidence="1 2">N1-1</strain>
    </source>
</reference>